<evidence type="ECO:0000256" key="1">
    <source>
        <dbReference type="SAM" id="Phobius"/>
    </source>
</evidence>
<proteinExistence type="predicted"/>
<feature type="transmembrane region" description="Helical" evidence="1">
    <location>
        <begin position="112"/>
        <end position="134"/>
    </location>
</feature>
<feature type="transmembrane region" description="Helical" evidence="1">
    <location>
        <begin position="12"/>
        <end position="31"/>
    </location>
</feature>
<dbReference type="Proteomes" id="UP001379235">
    <property type="component" value="Unassembled WGS sequence"/>
</dbReference>
<comment type="caution">
    <text evidence="2">The sequence shown here is derived from an EMBL/GenBank/DDBJ whole genome shotgun (WGS) entry which is preliminary data.</text>
</comment>
<feature type="transmembrane region" description="Helical" evidence="1">
    <location>
        <begin position="51"/>
        <end position="69"/>
    </location>
</feature>
<keyword evidence="1" id="KW-0472">Membrane</keyword>
<evidence type="ECO:0000313" key="2">
    <source>
        <dbReference type="EMBL" id="MEJ6008578.1"/>
    </source>
</evidence>
<dbReference type="EMBL" id="JBBHJY010000001">
    <property type="protein sequence ID" value="MEJ6008578.1"/>
    <property type="molecule type" value="Genomic_DNA"/>
</dbReference>
<feature type="transmembrane region" description="Helical" evidence="1">
    <location>
        <begin position="172"/>
        <end position="191"/>
    </location>
</feature>
<name>A0ABU8S3N8_9SPHN</name>
<protein>
    <recommendedName>
        <fullName evidence="4">DUF2306 domain-containing protein</fullName>
    </recommendedName>
</protein>
<keyword evidence="3" id="KW-1185">Reference proteome</keyword>
<feature type="transmembrane region" description="Helical" evidence="1">
    <location>
        <begin position="203"/>
        <end position="222"/>
    </location>
</feature>
<keyword evidence="1" id="KW-1133">Transmembrane helix</keyword>
<dbReference type="RefSeq" id="WP_339964155.1">
    <property type="nucleotide sequence ID" value="NZ_JBBHJY010000001.1"/>
</dbReference>
<organism evidence="2 3">
    <name type="scientific">Novosphingobium aquae</name>
    <dbReference type="NCBI Taxonomy" id="3133435"/>
    <lineage>
        <taxon>Bacteria</taxon>
        <taxon>Pseudomonadati</taxon>
        <taxon>Pseudomonadota</taxon>
        <taxon>Alphaproteobacteria</taxon>
        <taxon>Sphingomonadales</taxon>
        <taxon>Sphingomonadaceae</taxon>
        <taxon>Novosphingobium</taxon>
    </lineage>
</organism>
<accession>A0ABU8S3N8</accession>
<feature type="transmembrane region" description="Helical" evidence="1">
    <location>
        <begin position="81"/>
        <end position="100"/>
    </location>
</feature>
<sequence>MSQLQKERQFYLALVLIIVASVFFGFAQTYLTRDQMFGSSVPLPKAVHVHGMAFLAWYVLLAAQAGLVMRGAMRLHRTFGTLSLALAAIMVAGGLLVIGVRMRDGLAGNPFWSSFSLVILSNLILFAGYFVAAIRYRTRADQHRRYIVLAAATGSGAAQFRSLTLVMGQSFWAVPTGILVTNLFVIAAMVGEKAIRGKVSTTYKVALAITVAFELALFGAAFTSGGTAIQEAFVALMGQLLEFY</sequence>
<evidence type="ECO:0008006" key="4">
    <source>
        <dbReference type="Google" id="ProtNLM"/>
    </source>
</evidence>
<evidence type="ECO:0000313" key="3">
    <source>
        <dbReference type="Proteomes" id="UP001379235"/>
    </source>
</evidence>
<feature type="transmembrane region" description="Helical" evidence="1">
    <location>
        <begin position="146"/>
        <end position="166"/>
    </location>
</feature>
<gene>
    <name evidence="2" type="ORF">WG900_01445</name>
</gene>
<keyword evidence="1" id="KW-0812">Transmembrane</keyword>
<reference evidence="2 3" key="1">
    <citation type="submission" date="2024-03" db="EMBL/GenBank/DDBJ databases">
        <authorList>
            <person name="Jo J.-H."/>
        </authorList>
    </citation>
    <scope>NUCLEOTIDE SEQUENCE [LARGE SCALE GENOMIC DNA]</scope>
    <source>
        <strain evidence="2 3">AS3R-12</strain>
    </source>
</reference>